<evidence type="ECO:0000256" key="5">
    <source>
        <dbReference type="ARBA" id="ARBA00022989"/>
    </source>
</evidence>
<dbReference type="GO" id="GO:0005886">
    <property type="term" value="C:plasma membrane"/>
    <property type="evidence" value="ECO:0007669"/>
    <property type="project" value="UniProtKB-SubCell"/>
</dbReference>
<dbReference type="CDD" id="cd06261">
    <property type="entry name" value="TM_PBP2"/>
    <property type="match status" value="1"/>
</dbReference>
<feature type="transmembrane region" description="Helical" evidence="7">
    <location>
        <begin position="238"/>
        <end position="259"/>
    </location>
</feature>
<dbReference type="Gene3D" id="1.10.3720.10">
    <property type="entry name" value="MetI-like"/>
    <property type="match status" value="1"/>
</dbReference>
<feature type="transmembrane region" description="Helical" evidence="7">
    <location>
        <begin position="68"/>
        <end position="93"/>
    </location>
</feature>
<evidence type="ECO:0000256" key="4">
    <source>
        <dbReference type="ARBA" id="ARBA00022692"/>
    </source>
</evidence>
<dbReference type="Pfam" id="PF00528">
    <property type="entry name" value="BPD_transp_1"/>
    <property type="match status" value="1"/>
</dbReference>
<dbReference type="Proteomes" id="UP000254425">
    <property type="component" value="Chromosome"/>
</dbReference>
<evidence type="ECO:0000259" key="8">
    <source>
        <dbReference type="PROSITE" id="PS50928"/>
    </source>
</evidence>
<feature type="transmembrane region" description="Helical" evidence="7">
    <location>
        <begin position="131"/>
        <end position="149"/>
    </location>
</feature>
<feature type="transmembrane region" description="Helical" evidence="7">
    <location>
        <begin position="184"/>
        <end position="211"/>
    </location>
</feature>
<dbReference type="EMBL" id="CP031320">
    <property type="protein sequence ID" value="AXK37563.1"/>
    <property type="molecule type" value="Genomic_DNA"/>
</dbReference>
<evidence type="ECO:0000256" key="1">
    <source>
        <dbReference type="ARBA" id="ARBA00004651"/>
    </source>
</evidence>
<dbReference type="InterPro" id="IPR000515">
    <property type="entry name" value="MetI-like"/>
</dbReference>
<keyword evidence="10" id="KW-1185">Reference proteome</keyword>
<organism evidence="9 10">
    <name type="scientific">Streptomyces armeniacus</name>
    <dbReference type="NCBI Taxonomy" id="83291"/>
    <lineage>
        <taxon>Bacteria</taxon>
        <taxon>Bacillati</taxon>
        <taxon>Actinomycetota</taxon>
        <taxon>Actinomycetes</taxon>
        <taxon>Kitasatosporales</taxon>
        <taxon>Streptomycetaceae</taxon>
        <taxon>Streptomyces</taxon>
    </lineage>
</organism>
<sequence>MFHVTAGCLLLLAVMAVAPGLFSGWFGHGDPRACDLGRSSQGPSAGHPFGFDMQGCDLYANVVHGAGASLGVGLLATACSLAIALVLGCLAGMSGRVVDSVIARLTDVFLGFPFLLGAIVVLNSVTTRNVTSVALALALFGWAPMTRVVRASVRSAREADYVLMSRTLGAGEWHIVRRHVLPHILTPVLVIASITVGGVVVAEAGLTFLGVGMQSPSISWGLQLAGAQSSFSAHPHLLIFPGLFLSFTVFALIAFGDTVRDALDPRARRPRSAQ</sequence>
<feature type="transmembrane region" description="Helical" evidence="7">
    <location>
        <begin position="105"/>
        <end position="125"/>
    </location>
</feature>
<dbReference type="PANTHER" id="PTHR43386:SF6">
    <property type="entry name" value="ABC TRANSPORTER PERMEASE PROTEIN"/>
    <property type="match status" value="1"/>
</dbReference>
<dbReference type="GO" id="GO:0055085">
    <property type="term" value="P:transmembrane transport"/>
    <property type="evidence" value="ECO:0007669"/>
    <property type="project" value="InterPro"/>
</dbReference>
<keyword evidence="2 7" id="KW-0813">Transport</keyword>
<keyword evidence="6 7" id="KW-0472">Membrane</keyword>
<dbReference type="SUPFAM" id="SSF161098">
    <property type="entry name" value="MetI-like"/>
    <property type="match status" value="1"/>
</dbReference>
<accession>A0A345Y0Z7</accession>
<evidence type="ECO:0000256" key="2">
    <source>
        <dbReference type="ARBA" id="ARBA00022448"/>
    </source>
</evidence>
<gene>
    <name evidence="9" type="ORF">DVA86_22555</name>
</gene>
<reference evidence="9 10" key="1">
    <citation type="submission" date="2018-07" db="EMBL/GenBank/DDBJ databases">
        <title>Draft genome of the type strain Streptomyces armeniacus ATCC 15676.</title>
        <authorList>
            <person name="Labana P."/>
            <person name="Gosse J.T."/>
            <person name="Boddy C.N."/>
        </authorList>
    </citation>
    <scope>NUCLEOTIDE SEQUENCE [LARGE SCALE GENOMIC DNA]</scope>
    <source>
        <strain evidence="9 10">ATCC 15676</strain>
    </source>
</reference>
<dbReference type="AlphaFoldDB" id="A0A345Y0Z7"/>
<keyword evidence="4 7" id="KW-0812">Transmembrane</keyword>
<evidence type="ECO:0000313" key="9">
    <source>
        <dbReference type="EMBL" id="AXK37563.1"/>
    </source>
</evidence>
<evidence type="ECO:0000256" key="7">
    <source>
        <dbReference type="RuleBase" id="RU363032"/>
    </source>
</evidence>
<dbReference type="KEGG" id="sarm:DVA86_22555"/>
<dbReference type="PANTHER" id="PTHR43386">
    <property type="entry name" value="OLIGOPEPTIDE TRANSPORT SYSTEM PERMEASE PROTEIN APPC"/>
    <property type="match status" value="1"/>
</dbReference>
<protein>
    <submittedName>
        <fullName evidence="9">ABC transporter permease</fullName>
    </submittedName>
</protein>
<dbReference type="InterPro" id="IPR035906">
    <property type="entry name" value="MetI-like_sf"/>
</dbReference>
<comment type="subcellular location">
    <subcellularLocation>
        <location evidence="1 7">Cell membrane</location>
        <topology evidence="1 7">Multi-pass membrane protein</topology>
    </subcellularLocation>
</comment>
<dbReference type="PROSITE" id="PS50928">
    <property type="entry name" value="ABC_TM1"/>
    <property type="match status" value="1"/>
</dbReference>
<feature type="domain" description="ABC transmembrane type-1" evidence="8">
    <location>
        <begin position="66"/>
        <end position="256"/>
    </location>
</feature>
<evidence type="ECO:0000313" key="10">
    <source>
        <dbReference type="Proteomes" id="UP000254425"/>
    </source>
</evidence>
<comment type="similarity">
    <text evidence="7">Belongs to the binding-protein-dependent transport system permease family.</text>
</comment>
<name>A0A345Y0Z7_9ACTN</name>
<keyword evidence="3" id="KW-1003">Cell membrane</keyword>
<dbReference type="InterPro" id="IPR050366">
    <property type="entry name" value="BP-dependent_transpt_permease"/>
</dbReference>
<evidence type="ECO:0000256" key="3">
    <source>
        <dbReference type="ARBA" id="ARBA00022475"/>
    </source>
</evidence>
<proteinExistence type="inferred from homology"/>
<keyword evidence="5 7" id="KW-1133">Transmembrane helix</keyword>
<evidence type="ECO:0000256" key="6">
    <source>
        <dbReference type="ARBA" id="ARBA00023136"/>
    </source>
</evidence>